<dbReference type="Proteomes" id="UP001146120">
    <property type="component" value="Unassembled WGS sequence"/>
</dbReference>
<feature type="compositionally biased region" description="Basic and acidic residues" evidence="4">
    <location>
        <begin position="64"/>
        <end position="74"/>
    </location>
</feature>
<organism evidence="6 7">
    <name type="scientific">Lagenidium giganteum</name>
    <dbReference type="NCBI Taxonomy" id="4803"/>
    <lineage>
        <taxon>Eukaryota</taxon>
        <taxon>Sar</taxon>
        <taxon>Stramenopiles</taxon>
        <taxon>Oomycota</taxon>
        <taxon>Peronosporomycetes</taxon>
        <taxon>Pythiales</taxon>
        <taxon>Pythiaceae</taxon>
    </lineage>
</organism>
<evidence type="ECO:0000256" key="4">
    <source>
        <dbReference type="SAM" id="MobiDB-lite"/>
    </source>
</evidence>
<comment type="subcellular location">
    <subcellularLocation>
        <location evidence="1">Host cell</location>
    </subcellularLocation>
    <subcellularLocation>
        <location evidence="2">Secreted</location>
    </subcellularLocation>
</comment>
<dbReference type="EMBL" id="DAKRPA010000041">
    <property type="protein sequence ID" value="DBA01831.1"/>
    <property type="molecule type" value="Genomic_DNA"/>
</dbReference>
<evidence type="ECO:0000256" key="2">
    <source>
        <dbReference type="ARBA" id="ARBA00004613"/>
    </source>
</evidence>
<dbReference type="AlphaFoldDB" id="A0AAV2Z6B3"/>
<evidence type="ECO:0000313" key="6">
    <source>
        <dbReference type="EMBL" id="DBA01831.1"/>
    </source>
</evidence>
<keyword evidence="7" id="KW-1185">Reference proteome</keyword>
<feature type="region of interest" description="Disordered" evidence="4">
    <location>
        <begin position="59"/>
        <end position="79"/>
    </location>
</feature>
<protein>
    <recommendedName>
        <fullName evidence="5">Crinkler effector protein N-terminal domain-containing protein</fullName>
    </recommendedName>
</protein>
<reference evidence="6" key="2">
    <citation type="journal article" date="2023" name="Microbiol Resour">
        <title>Decontamination and Annotation of the Draft Genome Sequence of the Oomycete Lagenidium giganteum ARSEF 373.</title>
        <authorList>
            <person name="Morgan W.R."/>
            <person name="Tartar A."/>
        </authorList>
    </citation>
    <scope>NUCLEOTIDE SEQUENCE</scope>
    <source>
        <strain evidence="6">ARSEF 373</strain>
    </source>
</reference>
<comment type="caution">
    <text evidence="6">The sequence shown here is derived from an EMBL/GenBank/DDBJ whole genome shotgun (WGS) entry which is preliminary data.</text>
</comment>
<dbReference type="Pfam" id="PF20147">
    <property type="entry name" value="Crinkler"/>
    <property type="match status" value="1"/>
</dbReference>
<gene>
    <name evidence="6" type="ORF">N0F65_002947</name>
</gene>
<dbReference type="GO" id="GO:0043657">
    <property type="term" value="C:host cell"/>
    <property type="evidence" value="ECO:0007669"/>
    <property type="project" value="UniProtKB-SubCell"/>
</dbReference>
<evidence type="ECO:0000256" key="1">
    <source>
        <dbReference type="ARBA" id="ARBA00004340"/>
    </source>
</evidence>
<evidence type="ECO:0000256" key="3">
    <source>
        <dbReference type="ARBA" id="ARBA00022525"/>
    </source>
</evidence>
<keyword evidence="3" id="KW-0964">Secreted</keyword>
<name>A0AAV2Z6B3_9STRA</name>
<evidence type="ECO:0000313" key="7">
    <source>
        <dbReference type="Proteomes" id="UP001146120"/>
    </source>
</evidence>
<dbReference type="GO" id="GO:0005576">
    <property type="term" value="C:extracellular region"/>
    <property type="evidence" value="ECO:0007669"/>
    <property type="project" value="UniProtKB-SubCell"/>
</dbReference>
<accession>A0AAV2Z6B3</accession>
<sequence>MVTLFCAVVGTAGSAFPVDIDASQSVGHLEEAITTTQKYDFAASTLQLYLAKKDTAKRRPAALRPEKGEIHDDTQSMIDGEQMKATWSMQDWLDDKEMLVPLRRQIHVLVVVATEEIAAQGLKKAENGSRRSPSVE</sequence>
<proteinExistence type="predicted"/>
<evidence type="ECO:0000259" key="5">
    <source>
        <dbReference type="Pfam" id="PF20147"/>
    </source>
</evidence>
<feature type="domain" description="Crinkler effector protein N-terminal" evidence="5">
    <location>
        <begin position="2"/>
        <end position="111"/>
    </location>
</feature>
<reference evidence="6" key="1">
    <citation type="submission" date="2022-11" db="EMBL/GenBank/DDBJ databases">
        <authorList>
            <person name="Morgan W.R."/>
            <person name="Tartar A."/>
        </authorList>
    </citation>
    <scope>NUCLEOTIDE SEQUENCE</scope>
    <source>
        <strain evidence="6">ARSEF 373</strain>
    </source>
</reference>
<dbReference type="InterPro" id="IPR045379">
    <property type="entry name" value="Crinkler_N"/>
</dbReference>